<proteinExistence type="predicted"/>
<dbReference type="PANTHER" id="PTHR11532">
    <property type="entry name" value="PROTEASE M14 CARBOXYPEPTIDASE"/>
    <property type="match status" value="1"/>
</dbReference>
<keyword evidence="3" id="KW-1185">Reference proteome</keyword>
<gene>
    <name evidence="2" type="ORF">AMS66_27435</name>
</gene>
<feature type="signal peptide" evidence="1">
    <location>
        <begin position="1"/>
        <end position="31"/>
    </location>
</feature>
<dbReference type="Pfam" id="PF13620">
    <property type="entry name" value="CarboxypepD_reg"/>
    <property type="match status" value="2"/>
</dbReference>
<sequence length="407" mass="44868">MSIQWKWMIRLSVFLLFLGVCGLLLSGTTYAASKDAFAEGQVNQLAQISRVFGKITDMDGFPLKDANVNIKMYTFENSEIATKTIKTNSKGEYNFETTLSEGIRINISTVAKGYLDTNKNYISYYLIPGETREFNFSLYEPATVVGKITDQSGKPVVGAVIKVTTVSQSVKTDKDGNYAITGINPYSAPDIVVSVDADGYVPYTKYLFLYTAGVTEKLNITLQEAAKVSGLVQDEQGRPVAGATVSINNLKMITDKQGKYSMDRLSPGISIISVEADGYINQTIRVTLVKGPNNTFDFFLKSNVDKTPPVTKYALVPLTEISNGKQYINGFNFKLKATDEVKGSGLKMTQYRINGGEWITFTVPIKIYAPDVKTVEYFSTDVAGNQEKINKMDFVNGKFEGAGSYPY</sequence>
<feature type="chain" id="PRO_5005832270" description="Carboxypeptidase regulatory-like domain-containing protein" evidence="1">
    <location>
        <begin position="32"/>
        <end position="407"/>
    </location>
</feature>
<dbReference type="PATRIC" id="fig|1705561.3.peg.5773"/>
<dbReference type="AlphaFoldDB" id="A0A0M9BKZ0"/>
<dbReference type="GO" id="GO:0005615">
    <property type="term" value="C:extracellular space"/>
    <property type="evidence" value="ECO:0007669"/>
    <property type="project" value="TreeGrafter"/>
</dbReference>
<dbReference type="OrthoDB" id="340819at2"/>
<dbReference type="InterPro" id="IPR058094">
    <property type="entry name" value="Ig-like_OmpL47-like"/>
</dbReference>
<evidence type="ECO:0000256" key="1">
    <source>
        <dbReference type="SAM" id="SignalP"/>
    </source>
</evidence>
<accession>A0A0M9BKZ0</accession>
<organism evidence="2 3">
    <name type="scientific">Paenibacillus xylanivorans</name>
    <dbReference type="NCBI Taxonomy" id="1705561"/>
    <lineage>
        <taxon>Bacteria</taxon>
        <taxon>Bacillati</taxon>
        <taxon>Bacillota</taxon>
        <taxon>Bacilli</taxon>
        <taxon>Bacillales</taxon>
        <taxon>Paenibacillaceae</taxon>
        <taxon>Paenibacillus</taxon>
    </lineage>
</organism>
<dbReference type="InterPro" id="IPR050753">
    <property type="entry name" value="Peptidase_M14_domain"/>
</dbReference>
<dbReference type="GO" id="GO:0006518">
    <property type="term" value="P:peptide metabolic process"/>
    <property type="evidence" value="ECO:0007669"/>
    <property type="project" value="TreeGrafter"/>
</dbReference>
<protein>
    <recommendedName>
        <fullName evidence="4">Carboxypeptidase regulatory-like domain-containing protein</fullName>
    </recommendedName>
</protein>
<evidence type="ECO:0000313" key="2">
    <source>
        <dbReference type="EMBL" id="KOY13442.1"/>
    </source>
</evidence>
<dbReference type="NCBIfam" id="NF047446">
    <property type="entry name" value="barrel_OmpL47"/>
    <property type="match status" value="1"/>
</dbReference>
<reference evidence="2 3" key="1">
    <citation type="submission" date="2015-08" db="EMBL/GenBank/DDBJ databases">
        <title>Draft genome sequence of cellulolytic and xylanolytic Paenibacillus sp. A59, isolated from a decaying forest soil from Patagonia, Argentina.</title>
        <authorList>
            <person name="Ghio S."/>
            <person name="Caceres A.M."/>
            <person name="Talia P."/>
            <person name="Grasso D."/>
            <person name="Campos E."/>
        </authorList>
    </citation>
    <scope>NUCLEOTIDE SEQUENCE [LARGE SCALE GENOMIC DNA]</scope>
    <source>
        <strain evidence="2 3">A59</strain>
    </source>
</reference>
<dbReference type="GO" id="GO:0004181">
    <property type="term" value="F:metallocarboxypeptidase activity"/>
    <property type="evidence" value="ECO:0007669"/>
    <property type="project" value="TreeGrafter"/>
</dbReference>
<dbReference type="EMBL" id="LITU01000081">
    <property type="protein sequence ID" value="KOY13442.1"/>
    <property type="molecule type" value="Genomic_DNA"/>
</dbReference>
<evidence type="ECO:0000313" key="3">
    <source>
        <dbReference type="Proteomes" id="UP000037688"/>
    </source>
</evidence>
<name>A0A0M9BKZ0_9BACL</name>
<evidence type="ECO:0008006" key="4">
    <source>
        <dbReference type="Google" id="ProtNLM"/>
    </source>
</evidence>
<dbReference type="RefSeq" id="WP_053783781.1">
    <property type="nucleotide sequence ID" value="NZ_LITU01000081.1"/>
</dbReference>
<comment type="caution">
    <text evidence="2">The sequence shown here is derived from an EMBL/GenBank/DDBJ whole genome shotgun (WGS) entry which is preliminary data.</text>
</comment>
<dbReference type="InterPro" id="IPR008969">
    <property type="entry name" value="CarboxyPept-like_regulatory"/>
</dbReference>
<dbReference type="GO" id="GO:0016485">
    <property type="term" value="P:protein processing"/>
    <property type="evidence" value="ECO:0007669"/>
    <property type="project" value="TreeGrafter"/>
</dbReference>
<dbReference type="Proteomes" id="UP000037688">
    <property type="component" value="Unassembled WGS sequence"/>
</dbReference>
<dbReference type="PANTHER" id="PTHR11532:SF57">
    <property type="entry name" value="CARBOXYPEPTIDASE D, B"/>
    <property type="match status" value="1"/>
</dbReference>
<keyword evidence="1" id="KW-0732">Signal</keyword>
<dbReference type="Gene3D" id="2.60.40.1120">
    <property type="entry name" value="Carboxypeptidase-like, regulatory domain"/>
    <property type="match status" value="3"/>
</dbReference>
<dbReference type="SUPFAM" id="SSF49464">
    <property type="entry name" value="Carboxypeptidase regulatory domain-like"/>
    <property type="match status" value="3"/>
</dbReference>